<reference evidence="2 3" key="1">
    <citation type="journal article" date="2019" name="Int. J. Syst. Evol. Microbiol.">
        <title>The Global Catalogue of Microorganisms (GCM) 10K type strain sequencing project: providing services to taxonomists for standard genome sequencing and annotation.</title>
        <authorList>
            <consortium name="The Broad Institute Genomics Platform"/>
            <consortium name="The Broad Institute Genome Sequencing Center for Infectious Disease"/>
            <person name="Wu L."/>
            <person name="Ma J."/>
        </authorList>
    </citation>
    <scope>NUCLEOTIDE SEQUENCE [LARGE SCALE GENOMIC DNA]</scope>
    <source>
        <strain evidence="2 3">JCM 14924</strain>
    </source>
</reference>
<feature type="compositionally biased region" description="Polar residues" evidence="1">
    <location>
        <begin position="64"/>
        <end position="82"/>
    </location>
</feature>
<gene>
    <name evidence="2" type="ORF">GCM10009787_16680</name>
</gene>
<name>A0ABN3BDP6_9ACTN</name>
<feature type="region of interest" description="Disordered" evidence="1">
    <location>
        <begin position="1"/>
        <end position="25"/>
    </location>
</feature>
<keyword evidence="3" id="KW-1185">Reference proteome</keyword>
<proteinExistence type="predicted"/>
<comment type="caution">
    <text evidence="2">The sequence shown here is derived from an EMBL/GenBank/DDBJ whole genome shotgun (WGS) entry which is preliminary data.</text>
</comment>
<feature type="compositionally biased region" description="Basic and acidic residues" evidence="1">
    <location>
        <begin position="16"/>
        <end position="25"/>
    </location>
</feature>
<accession>A0ABN3BDP6</accession>
<dbReference type="Proteomes" id="UP001501391">
    <property type="component" value="Unassembled WGS sequence"/>
</dbReference>
<sequence>MRERRQSVRALAGRSRPADRPEAAHDLEARSFCPRLLAWDLAQLPADKSALPVILPAPFEDTGTAPTLTWNTRSSAGGTECR</sequence>
<protein>
    <submittedName>
        <fullName evidence="2">Uncharacterized protein</fullName>
    </submittedName>
</protein>
<dbReference type="EMBL" id="BAAAOQ010000004">
    <property type="protein sequence ID" value="GAA2193701.1"/>
    <property type="molecule type" value="Genomic_DNA"/>
</dbReference>
<feature type="region of interest" description="Disordered" evidence="1">
    <location>
        <begin position="62"/>
        <end position="82"/>
    </location>
</feature>
<evidence type="ECO:0000256" key="1">
    <source>
        <dbReference type="SAM" id="MobiDB-lite"/>
    </source>
</evidence>
<dbReference type="RefSeq" id="WP_346162378.1">
    <property type="nucleotide sequence ID" value="NZ_BAAAOQ010000004.1"/>
</dbReference>
<organism evidence="2 3">
    <name type="scientific">Streptomyces bangladeshensis</name>
    <dbReference type="NCBI Taxonomy" id="295352"/>
    <lineage>
        <taxon>Bacteria</taxon>
        <taxon>Bacillati</taxon>
        <taxon>Actinomycetota</taxon>
        <taxon>Actinomycetes</taxon>
        <taxon>Kitasatosporales</taxon>
        <taxon>Streptomycetaceae</taxon>
        <taxon>Streptomyces</taxon>
    </lineage>
</organism>
<evidence type="ECO:0000313" key="2">
    <source>
        <dbReference type="EMBL" id="GAA2193701.1"/>
    </source>
</evidence>
<evidence type="ECO:0000313" key="3">
    <source>
        <dbReference type="Proteomes" id="UP001501391"/>
    </source>
</evidence>